<dbReference type="Gene3D" id="3.40.30.10">
    <property type="entry name" value="Glutaredoxin"/>
    <property type="match status" value="1"/>
</dbReference>
<keyword evidence="4 9" id="KW-1015">Disulfide bond</keyword>
<dbReference type="SUPFAM" id="SSF52833">
    <property type="entry name" value="Thioredoxin-like"/>
    <property type="match status" value="1"/>
</dbReference>
<comment type="caution">
    <text evidence="11">The sequence shown here is derived from an EMBL/GenBank/DDBJ whole genome shotgun (WGS) entry which is preliminary data.</text>
</comment>
<evidence type="ECO:0000256" key="4">
    <source>
        <dbReference type="ARBA" id="ARBA00023157"/>
    </source>
</evidence>
<evidence type="ECO:0000256" key="7">
    <source>
        <dbReference type="PIRNR" id="PIRNR000077"/>
    </source>
</evidence>
<feature type="site" description="Contributes to redox potential value" evidence="8">
    <location>
        <position position="35"/>
    </location>
</feature>
<dbReference type="NCBIfam" id="TIGR01068">
    <property type="entry name" value="thioredoxin"/>
    <property type="match status" value="1"/>
</dbReference>
<feature type="domain" description="Thioredoxin" evidence="10">
    <location>
        <begin position="1"/>
        <end position="108"/>
    </location>
</feature>
<dbReference type="CDD" id="cd02947">
    <property type="entry name" value="TRX_family"/>
    <property type="match status" value="1"/>
</dbReference>
<name>A0A356LHU8_9BURK</name>
<dbReference type="PROSITE" id="PS51352">
    <property type="entry name" value="THIOREDOXIN_2"/>
    <property type="match status" value="1"/>
</dbReference>
<dbReference type="PRINTS" id="PR00421">
    <property type="entry name" value="THIOREDOXIN"/>
</dbReference>
<comment type="similarity">
    <text evidence="1 7">Belongs to the thioredoxin family.</text>
</comment>
<proteinExistence type="inferred from homology"/>
<dbReference type="GO" id="GO:0005829">
    <property type="term" value="C:cytosol"/>
    <property type="evidence" value="ECO:0007669"/>
    <property type="project" value="TreeGrafter"/>
</dbReference>
<gene>
    <name evidence="11" type="primary">trxA</name>
    <name evidence="11" type="ORF">DD666_13430</name>
</gene>
<dbReference type="InterPro" id="IPR013766">
    <property type="entry name" value="Thioredoxin_domain"/>
</dbReference>
<evidence type="ECO:0000256" key="5">
    <source>
        <dbReference type="ARBA" id="ARBA00023284"/>
    </source>
</evidence>
<dbReference type="EMBL" id="DOEK01000029">
    <property type="protein sequence ID" value="HBP30409.1"/>
    <property type="molecule type" value="Genomic_DNA"/>
</dbReference>
<reference evidence="11 12" key="1">
    <citation type="journal article" date="2018" name="Nat. Biotechnol.">
        <title>A standardized bacterial taxonomy based on genome phylogeny substantially revises the tree of life.</title>
        <authorList>
            <person name="Parks D.H."/>
            <person name="Chuvochina M."/>
            <person name="Waite D.W."/>
            <person name="Rinke C."/>
            <person name="Skarshewski A."/>
            <person name="Chaumeil P.A."/>
            <person name="Hugenholtz P."/>
        </authorList>
    </citation>
    <scope>NUCLEOTIDE SEQUENCE [LARGE SCALE GENOMIC DNA]</scope>
    <source>
        <strain evidence="11">UBA10707</strain>
    </source>
</reference>
<evidence type="ECO:0000256" key="9">
    <source>
        <dbReference type="PIRSR" id="PIRSR000077-4"/>
    </source>
</evidence>
<dbReference type="GO" id="GO:0015035">
    <property type="term" value="F:protein-disulfide reductase activity"/>
    <property type="evidence" value="ECO:0007669"/>
    <property type="project" value="UniProtKB-UniRule"/>
</dbReference>
<evidence type="ECO:0000313" key="12">
    <source>
        <dbReference type="Proteomes" id="UP000264036"/>
    </source>
</evidence>
<evidence type="ECO:0000256" key="3">
    <source>
        <dbReference type="ARBA" id="ARBA00022982"/>
    </source>
</evidence>
<feature type="active site" description="Nucleophile" evidence="8">
    <location>
        <position position="33"/>
    </location>
</feature>
<dbReference type="PIRSF" id="PIRSF000077">
    <property type="entry name" value="Thioredoxin"/>
    <property type="match status" value="1"/>
</dbReference>
<feature type="disulfide bond" description="Redox-active" evidence="9">
    <location>
        <begin position="33"/>
        <end position="36"/>
    </location>
</feature>
<dbReference type="PROSITE" id="PS00194">
    <property type="entry name" value="THIOREDOXIN_1"/>
    <property type="match status" value="1"/>
</dbReference>
<organism evidence="11 12">
    <name type="scientific">Advenella kashmirensis</name>
    <dbReference type="NCBI Taxonomy" id="310575"/>
    <lineage>
        <taxon>Bacteria</taxon>
        <taxon>Pseudomonadati</taxon>
        <taxon>Pseudomonadota</taxon>
        <taxon>Betaproteobacteria</taxon>
        <taxon>Burkholderiales</taxon>
        <taxon>Alcaligenaceae</taxon>
    </lineage>
</organism>
<evidence type="ECO:0000256" key="1">
    <source>
        <dbReference type="ARBA" id="ARBA00008987"/>
    </source>
</evidence>
<keyword evidence="3" id="KW-0249">Electron transport</keyword>
<dbReference type="InterPro" id="IPR017937">
    <property type="entry name" value="Thioredoxin_CS"/>
</dbReference>
<evidence type="ECO:0000256" key="2">
    <source>
        <dbReference type="ARBA" id="ARBA00022448"/>
    </source>
</evidence>
<evidence type="ECO:0000256" key="8">
    <source>
        <dbReference type="PIRSR" id="PIRSR000077-1"/>
    </source>
</evidence>
<dbReference type="FunFam" id="3.40.30.10:FF:000001">
    <property type="entry name" value="Thioredoxin"/>
    <property type="match status" value="1"/>
</dbReference>
<dbReference type="Proteomes" id="UP000264036">
    <property type="component" value="Unassembled WGS sequence"/>
</dbReference>
<dbReference type="Pfam" id="PF00085">
    <property type="entry name" value="Thioredoxin"/>
    <property type="match status" value="1"/>
</dbReference>
<evidence type="ECO:0000259" key="10">
    <source>
        <dbReference type="PROSITE" id="PS51352"/>
    </source>
</evidence>
<protein>
    <recommendedName>
        <fullName evidence="6 7">Thioredoxin</fullName>
    </recommendedName>
</protein>
<feature type="active site" description="Nucleophile" evidence="8">
    <location>
        <position position="36"/>
    </location>
</feature>
<keyword evidence="5 9" id="KW-0676">Redox-active center</keyword>
<evidence type="ECO:0000313" key="11">
    <source>
        <dbReference type="EMBL" id="HBP30409.1"/>
    </source>
</evidence>
<dbReference type="PANTHER" id="PTHR45663">
    <property type="entry name" value="GEO12009P1"/>
    <property type="match status" value="1"/>
</dbReference>
<dbReference type="GO" id="GO:0045454">
    <property type="term" value="P:cell redox homeostasis"/>
    <property type="evidence" value="ECO:0007669"/>
    <property type="project" value="TreeGrafter"/>
</dbReference>
<dbReference type="InterPro" id="IPR005746">
    <property type="entry name" value="Thioredoxin"/>
</dbReference>
<accession>A0A356LHU8</accession>
<keyword evidence="2" id="KW-0813">Transport</keyword>
<feature type="site" description="Contributes to redox potential value" evidence="8">
    <location>
        <position position="34"/>
    </location>
</feature>
<dbReference type="AlphaFoldDB" id="A0A356LHU8"/>
<feature type="site" description="Deprotonates C-terminal active site Cys" evidence="8">
    <location>
        <position position="27"/>
    </location>
</feature>
<dbReference type="PANTHER" id="PTHR45663:SF11">
    <property type="entry name" value="GEO12009P1"/>
    <property type="match status" value="1"/>
</dbReference>
<dbReference type="InterPro" id="IPR036249">
    <property type="entry name" value="Thioredoxin-like_sf"/>
</dbReference>
<evidence type="ECO:0000256" key="6">
    <source>
        <dbReference type="NCBIfam" id="TIGR01068"/>
    </source>
</evidence>
<sequence length="108" mass="11871">MSDLIKHATEKSFEAEVLKSELPVLVDYWAPWCGPCKAIAPLLEEASRDYEGRIQVVKVDVQDHPEVAAKFGIRGIPTLMLFKNGEAVATKVGAVNKTQLTGFIDESI</sequence>